<evidence type="ECO:0000256" key="1">
    <source>
        <dbReference type="ARBA" id="ARBA00023125"/>
    </source>
</evidence>
<keyword evidence="1" id="KW-0238">DNA-binding</keyword>
<name>A0A9P8RJN3_9PEZI</name>
<dbReference type="EMBL" id="JAGPXC010000011">
    <property type="protein sequence ID" value="KAH6645316.1"/>
    <property type="molecule type" value="Genomic_DNA"/>
</dbReference>
<dbReference type="GeneID" id="70123774"/>
<comment type="caution">
    <text evidence="2">The sequence shown here is derived from an EMBL/GenBank/DDBJ whole genome shotgun (WGS) entry which is preliminary data.</text>
</comment>
<gene>
    <name evidence="2" type="ORF">BKA67DRAFT_110403</name>
</gene>
<dbReference type="OrthoDB" id="3452821at2759"/>
<reference evidence="2" key="1">
    <citation type="journal article" date="2021" name="Nat. Commun.">
        <title>Genetic determinants of endophytism in the Arabidopsis root mycobiome.</title>
        <authorList>
            <person name="Mesny F."/>
            <person name="Miyauchi S."/>
            <person name="Thiergart T."/>
            <person name="Pickel B."/>
            <person name="Atanasova L."/>
            <person name="Karlsson M."/>
            <person name="Huettel B."/>
            <person name="Barry K.W."/>
            <person name="Haridas S."/>
            <person name="Chen C."/>
            <person name="Bauer D."/>
            <person name="Andreopoulos W."/>
            <person name="Pangilinan J."/>
            <person name="LaButti K."/>
            <person name="Riley R."/>
            <person name="Lipzen A."/>
            <person name="Clum A."/>
            <person name="Drula E."/>
            <person name="Henrissat B."/>
            <person name="Kohler A."/>
            <person name="Grigoriev I.V."/>
            <person name="Martin F.M."/>
            <person name="Hacquard S."/>
        </authorList>
    </citation>
    <scope>NUCLEOTIDE SEQUENCE</scope>
    <source>
        <strain evidence="2">MPI-SDFR-AT-0073</strain>
    </source>
</reference>
<keyword evidence="3" id="KW-1185">Reference proteome</keyword>
<evidence type="ECO:0000313" key="2">
    <source>
        <dbReference type="EMBL" id="KAH6645316.1"/>
    </source>
</evidence>
<evidence type="ECO:0000313" key="3">
    <source>
        <dbReference type="Proteomes" id="UP000758603"/>
    </source>
</evidence>
<sequence length="217" mass="23913">MEQFAYGIELPHGSRIMHGKRVNTRNALPAELGVPGTLHIFNEGHAGDQAIPCFGGAFGVFPFDTTVRMPRHVHISLGAENKRYVMEKILVMNGVALAELAGELFVIPPMTSVLIAPGVPHTWTAAPKGLDLQELGVCDSTIVSEGKFDAVFEYEDKTGFFPTAQTQRLHDIADYEACDLVEPIRIPEISIKDIIKSAWFVWDGNIRKLSGETLEVR</sequence>
<dbReference type="AlphaFoldDB" id="A0A9P8RJN3"/>
<dbReference type="Proteomes" id="UP000758603">
    <property type="component" value="Unassembled WGS sequence"/>
</dbReference>
<organism evidence="2 3">
    <name type="scientific">Truncatella angustata</name>
    <dbReference type="NCBI Taxonomy" id="152316"/>
    <lineage>
        <taxon>Eukaryota</taxon>
        <taxon>Fungi</taxon>
        <taxon>Dikarya</taxon>
        <taxon>Ascomycota</taxon>
        <taxon>Pezizomycotina</taxon>
        <taxon>Sordariomycetes</taxon>
        <taxon>Xylariomycetidae</taxon>
        <taxon>Amphisphaeriales</taxon>
        <taxon>Sporocadaceae</taxon>
        <taxon>Truncatella</taxon>
    </lineage>
</organism>
<dbReference type="GO" id="GO:0003677">
    <property type="term" value="F:DNA binding"/>
    <property type="evidence" value="ECO:0007669"/>
    <property type="project" value="UniProtKB-KW"/>
</dbReference>
<dbReference type="RefSeq" id="XP_045951830.1">
    <property type="nucleotide sequence ID" value="XM_046094881.1"/>
</dbReference>
<proteinExistence type="predicted"/>
<dbReference type="SUPFAM" id="SSF51215">
    <property type="entry name" value="Regulatory protein AraC"/>
    <property type="match status" value="1"/>
</dbReference>
<protein>
    <submittedName>
        <fullName evidence="2">Uncharacterized protein</fullName>
    </submittedName>
</protein>
<accession>A0A9P8RJN3</accession>
<dbReference type="InterPro" id="IPR037923">
    <property type="entry name" value="HTH-like"/>
</dbReference>